<keyword evidence="2" id="KW-1003">Cell membrane</keyword>
<evidence type="ECO:0000256" key="3">
    <source>
        <dbReference type="ARBA" id="ARBA00022597"/>
    </source>
</evidence>
<dbReference type="PANTHER" id="PTHR43790:SF3">
    <property type="entry name" value="D-ALLOSE IMPORT ATP-BINDING PROTEIN ALSA-RELATED"/>
    <property type="match status" value="1"/>
</dbReference>
<reference evidence="10 11" key="1">
    <citation type="submission" date="2021-03" db="EMBL/GenBank/DDBJ databases">
        <title>Genomic Encyclopedia of Type Strains, Phase IV (KMG-IV): sequencing the most valuable type-strain genomes for metagenomic binning, comparative biology and taxonomic classification.</title>
        <authorList>
            <person name="Goeker M."/>
        </authorList>
    </citation>
    <scope>NUCLEOTIDE SEQUENCE [LARGE SCALE GENOMIC DNA]</scope>
    <source>
        <strain evidence="10 11">DSM 24738</strain>
    </source>
</reference>
<dbReference type="InterPro" id="IPR003439">
    <property type="entry name" value="ABC_transporter-like_ATP-bd"/>
</dbReference>
<dbReference type="InterPro" id="IPR027417">
    <property type="entry name" value="P-loop_NTPase"/>
</dbReference>
<evidence type="ECO:0000313" key="10">
    <source>
        <dbReference type="EMBL" id="MBP1931332.1"/>
    </source>
</evidence>
<feature type="domain" description="ABC transporter" evidence="9">
    <location>
        <begin position="11"/>
        <end position="247"/>
    </location>
</feature>
<keyword evidence="5" id="KW-0547">Nucleotide-binding</keyword>
<dbReference type="GO" id="GO:0005524">
    <property type="term" value="F:ATP binding"/>
    <property type="evidence" value="ECO:0007669"/>
    <property type="project" value="UniProtKB-KW"/>
</dbReference>
<keyword evidence="1" id="KW-0813">Transport</keyword>
<dbReference type="PANTHER" id="PTHR43790">
    <property type="entry name" value="CARBOHYDRATE TRANSPORT ATP-BINDING PROTEIN MG119-RELATED"/>
    <property type="match status" value="1"/>
</dbReference>
<proteinExistence type="predicted"/>
<dbReference type="PROSITE" id="PS50893">
    <property type="entry name" value="ABC_TRANSPORTER_2"/>
    <property type="match status" value="2"/>
</dbReference>
<evidence type="ECO:0000256" key="5">
    <source>
        <dbReference type="ARBA" id="ARBA00022741"/>
    </source>
</evidence>
<dbReference type="EMBL" id="JAGGKT010000002">
    <property type="protein sequence ID" value="MBP1931332.1"/>
    <property type="molecule type" value="Genomic_DNA"/>
</dbReference>
<keyword evidence="7" id="KW-1278">Translocase</keyword>
<keyword evidence="8" id="KW-0472">Membrane</keyword>
<dbReference type="Gene3D" id="3.40.50.300">
    <property type="entry name" value="P-loop containing nucleotide triphosphate hydrolases"/>
    <property type="match status" value="2"/>
</dbReference>
<evidence type="ECO:0000256" key="7">
    <source>
        <dbReference type="ARBA" id="ARBA00022967"/>
    </source>
</evidence>
<evidence type="ECO:0000256" key="8">
    <source>
        <dbReference type="ARBA" id="ARBA00023136"/>
    </source>
</evidence>
<evidence type="ECO:0000256" key="1">
    <source>
        <dbReference type="ARBA" id="ARBA00022448"/>
    </source>
</evidence>
<dbReference type="SUPFAM" id="SSF52540">
    <property type="entry name" value="P-loop containing nucleoside triphosphate hydrolases"/>
    <property type="match status" value="2"/>
</dbReference>
<comment type="caution">
    <text evidence="10">The sequence shown here is derived from an EMBL/GenBank/DDBJ whole genome shotgun (WGS) entry which is preliminary data.</text>
</comment>
<evidence type="ECO:0000256" key="6">
    <source>
        <dbReference type="ARBA" id="ARBA00022840"/>
    </source>
</evidence>
<dbReference type="Proteomes" id="UP001519343">
    <property type="component" value="Unassembled WGS sequence"/>
</dbReference>
<evidence type="ECO:0000259" key="9">
    <source>
        <dbReference type="PROSITE" id="PS50893"/>
    </source>
</evidence>
<keyword evidence="4" id="KW-0677">Repeat</keyword>
<name>A0ABS4GMJ9_9BACL</name>
<dbReference type="CDD" id="cd03216">
    <property type="entry name" value="ABC_Carb_Monos_I"/>
    <property type="match status" value="1"/>
</dbReference>
<dbReference type="PROSITE" id="PS00211">
    <property type="entry name" value="ABC_TRANSPORTER_1"/>
    <property type="match status" value="1"/>
</dbReference>
<keyword evidence="6 10" id="KW-0067">ATP-binding</keyword>
<dbReference type="RefSeq" id="WP_209809401.1">
    <property type="nucleotide sequence ID" value="NZ_JAGGKT010000002.1"/>
</dbReference>
<dbReference type="InterPro" id="IPR050107">
    <property type="entry name" value="ABC_carbohydrate_import_ATPase"/>
</dbReference>
<sequence length="514" mass="57213">MKQSSPNEYLLYTENLGKQFNGITVLENINLTIKKGEIHAILGANGAGKSTLIKIIDGIHTDYIGDIYVKNQKVKPANTEEARLLGIGMVHQELSLVSELNVAENIYLGRLPRTTWGMVHYKKLHQDSAKILQELNMSVKTKEIVSNLSIADRQMIEIAKMLSMNTDIILLDEPTSALTENEVKRLFYTMENLKKQGKGIIFITHKLDEIYATSDRVTILRDGNQINTINLDKNDPDLETKLISLMTGTEQGEIGEIYPAKKNRIGPPIMEVSNFSSKGKFENIHLQIRRGEILGISGLKGAGRTELARAIYGADPKDTGILELNGEIVEIRQPIDAIHHGIGMVTEDRKKEGFVGLLGVKENISLTTIKDVLVNGFLSRKLEREKTQTYVSKLNIRMASEDARVKNLSGGNQQKVVIAKWLCTDCKVLILDEPTRGIDVKAKSEIYKIMSDLAEQGLAILFISSELPELIAMSDRVLVMSRGRIVSELSGTQITKENIMKSTFQESAVQKEVG</sequence>
<evidence type="ECO:0000256" key="4">
    <source>
        <dbReference type="ARBA" id="ARBA00022737"/>
    </source>
</evidence>
<dbReference type="Pfam" id="PF00005">
    <property type="entry name" value="ABC_tran"/>
    <property type="match status" value="2"/>
</dbReference>
<keyword evidence="3" id="KW-0762">Sugar transport</keyword>
<protein>
    <submittedName>
        <fullName evidence="10">Ribose transport system ATP-binding protein</fullName>
    </submittedName>
</protein>
<dbReference type="CDD" id="cd03215">
    <property type="entry name" value="ABC_Carb_Monos_II"/>
    <property type="match status" value="1"/>
</dbReference>
<organism evidence="10 11">
    <name type="scientific">Ammoniphilus resinae</name>
    <dbReference type="NCBI Taxonomy" id="861532"/>
    <lineage>
        <taxon>Bacteria</taxon>
        <taxon>Bacillati</taxon>
        <taxon>Bacillota</taxon>
        <taxon>Bacilli</taxon>
        <taxon>Bacillales</taxon>
        <taxon>Paenibacillaceae</taxon>
        <taxon>Aneurinibacillus group</taxon>
        <taxon>Ammoniphilus</taxon>
    </lineage>
</organism>
<dbReference type="InterPro" id="IPR003593">
    <property type="entry name" value="AAA+_ATPase"/>
</dbReference>
<gene>
    <name evidence="10" type="ORF">J2Z37_001329</name>
</gene>
<dbReference type="InterPro" id="IPR017871">
    <property type="entry name" value="ABC_transporter-like_CS"/>
</dbReference>
<accession>A0ABS4GMJ9</accession>
<dbReference type="SMART" id="SM00382">
    <property type="entry name" value="AAA"/>
    <property type="match status" value="2"/>
</dbReference>
<evidence type="ECO:0000256" key="2">
    <source>
        <dbReference type="ARBA" id="ARBA00022475"/>
    </source>
</evidence>
<feature type="domain" description="ABC transporter" evidence="9">
    <location>
        <begin position="260"/>
        <end position="507"/>
    </location>
</feature>
<keyword evidence="11" id="KW-1185">Reference proteome</keyword>
<evidence type="ECO:0000313" key="11">
    <source>
        <dbReference type="Proteomes" id="UP001519343"/>
    </source>
</evidence>